<sequence length="73" mass="7802">MSLRGCKPPVPWAPREKAARPEGGAAPWSIRGLAAAQLRVLRLDDLAASLRDTRALTSLMGDFPLPALALARL</sequence>
<accession>A0ABQ1KJP9</accession>
<proteinExistence type="predicted"/>
<evidence type="ECO:0000313" key="3">
    <source>
        <dbReference type="Proteomes" id="UP000622638"/>
    </source>
</evidence>
<keyword evidence="3" id="KW-1185">Reference proteome</keyword>
<reference evidence="3" key="1">
    <citation type="journal article" date="2019" name="Int. J. Syst. Evol. Microbiol.">
        <title>The Global Catalogue of Microorganisms (GCM) 10K type strain sequencing project: providing services to taxonomists for standard genome sequencing and annotation.</title>
        <authorList>
            <consortium name="The Broad Institute Genomics Platform"/>
            <consortium name="The Broad Institute Genome Sequencing Center for Infectious Disease"/>
            <person name="Wu L."/>
            <person name="Ma J."/>
        </authorList>
    </citation>
    <scope>NUCLEOTIDE SEQUENCE [LARGE SCALE GENOMIC DNA]</scope>
    <source>
        <strain evidence="3">CGMCC 1.15931</strain>
    </source>
</reference>
<organism evidence="2 3">
    <name type="scientific">Pseudoduganella buxea</name>
    <dbReference type="NCBI Taxonomy" id="1949069"/>
    <lineage>
        <taxon>Bacteria</taxon>
        <taxon>Pseudomonadati</taxon>
        <taxon>Pseudomonadota</taxon>
        <taxon>Betaproteobacteria</taxon>
        <taxon>Burkholderiales</taxon>
        <taxon>Oxalobacteraceae</taxon>
        <taxon>Telluria group</taxon>
        <taxon>Pseudoduganella</taxon>
    </lineage>
</organism>
<feature type="region of interest" description="Disordered" evidence="1">
    <location>
        <begin position="1"/>
        <end position="25"/>
    </location>
</feature>
<gene>
    <name evidence="2" type="ORF">GCM10011572_25570</name>
</gene>
<name>A0ABQ1KJP9_9BURK</name>
<evidence type="ECO:0000313" key="2">
    <source>
        <dbReference type="EMBL" id="GGC02515.1"/>
    </source>
</evidence>
<evidence type="ECO:0000256" key="1">
    <source>
        <dbReference type="SAM" id="MobiDB-lite"/>
    </source>
</evidence>
<protein>
    <submittedName>
        <fullName evidence="2">Uncharacterized protein</fullName>
    </submittedName>
</protein>
<dbReference type="EMBL" id="BMKG01000009">
    <property type="protein sequence ID" value="GGC02515.1"/>
    <property type="molecule type" value="Genomic_DNA"/>
</dbReference>
<dbReference type="Proteomes" id="UP000622638">
    <property type="component" value="Unassembled WGS sequence"/>
</dbReference>
<comment type="caution">
    <text evidence="2">The sequence shown here is derived from an EMBL/GenBank/DDBJ whole genome shotgun (WGS) entry which is preliminary data.</text>
</comment>